<dbReference type="RefSeq" id="WP_215532835.1">
    <property type="nucleotide sequence ID" value="NZ_AP023321.1"/>
</dbReference>
<dbReference type="Proteomes" id="UP000593890">
    <property type="component" value="Chromosome"/>
</dbReference>
<dbReference type="Pfam" id="PF14286">
    <property type="entry name" value="DHHW"/>
    <property type="match status" value="1"/>
</dbReference>
<sequence>MKRLYIAAITLFLVPIFAMGFISLVDQDATVSATENRNLKEKPSLTFQTLFDGSFAKDFEEYYSDTFPFRDAFMNVNQGVRSLFTWKGEDDVTIVDPGQIDHIGAGEHLQDGDLPDSSSSESSSSSPSSSSAPSSSANASSESASSQEEASSPVEVPDDTEVDNHGGVIIVKDRAMELFSLNEKKLTSYTDTLNKMKTQLPSSTRVFNLLAPTSVEFYSPSKYHSLTQSQKGAFDLAYSQLQDVIPVDAYSAIAPHTDEYLYFRTDHHWTARGAYYAYTAFAKQAGFTPVDINDFETGQIDDFVGSLYRATQAQVLKDNPDYVEYFLPNVENEGKYFKSQDMTDGITIHAVATKVNSSNKYLCFISGDTLLSRFTTGVKNGKSILVIKESYGNAFVPWLLNHYENVYVCDPRQGTINIPSFVRDNNVDDVLAINYAFSACSGFNKYIDKCLD</sequence>
<proteinExistence type="predicted"/>
<feature type="compositionally biased region" description="Low complexity" evidence="1">
    <location>
        <begin position="117"/>
        <end position="153"/>
    </location>
</feature>
<evidence type="ECO:0000256" key="1">
    <source>
        <dbReference type="SAM" id="MobiDB-lite"/>
    </source>
</evidence>
<keyword evidence="3" id="KW-1185">Reference proteome</keyword>
<gene>
    <name evidence="2" type="ORF">C12CBH8_13180</name>
</gene>
<feature type="region of interest" description="Disordered" evidence="1">
    <location>
        <begin position="102"/>
        <end position="164"/>
    </location>
</feature>
<evidence type="ECO:0000313" key="2">
    <source>
        <dbReference type="EMBL" id="BCI60679.1"/>
    </source>
</evidence>
<evidence type="ECO:0000313" key="3">
    <source>
        <dbReference type="Proteomes" id="UP000593890"/>
    </source>
</evidence>
<accession>A0A7I8D5F3</accession>
<reference evidence="3" key="1">
    <citation type="submission" date="2020-07" db="EMBL/GenBank/DDBJ databases">
        <title>Complete genome sequencing of Clostridia bacterium strain 12CBH8.</title>
        <authorList>
            <person name="Sakamoto M."/>
            <person name="Murakami T."/>
            <person name="Mori H."/>
        </authorList>
    </citation>
    <scope>NUCLEOTIDE SEQUENCE [LARGE SCALE GENOMIC DNA]</scope>
    <source>
        <strain evidence="3">12CBH8</strain>
    </source>
</reference>
<dbReference type="AlphaFoldDB" id="A0A7I8D5F3"/>
<evidence type="ECO:0008006" key="4">
    <source>
        <dbReference type="Google" id="ProtNLM"/>
    </source>
</evidence>
<organism evidence="2 3">
    <name type="scientific">Solibaculum mannosilyticum</name>
    <dbReference type="NCBI Taxonomy" id="2780922"/>
    <lineage>
        <taxon>Bacteria</taxon>
        <taxon>Bacillati</taxon>
        <taxon>Bacillota</taxon>
        <taxon>Clostridia</taxon>
        <taxon>Eubacteriales</taxon>
        <taxon>Oscillospiraceae</taxon>
        <taxon>Solibaculum</taxon>
    </lineage>
</organism>
<dbReference type="EMBL" id="AP023321">
    <property type="protein sequence ID" value="BCI60679.1"/>
    <property type="molecule type" value="Genomic_DNA"/>
</dbReference>
<protein>
    <recommendedName>
        <fullName evidence="4">AlgX/AlgJ SGNH hydrolase-like domain-containing protein</fullName>
    </recommendedName>
</protein>
<name>A0A7I8D5F3_9FIRM</name>
<dbReference type="KEGG" id="sman:C12CBH8_13180"/>
<dbReference type="InterPro" id="IPR025945">
    <property type="entry name" value="DHHW"/>
</dbReference>